<protein>
    <submittedName>
        <fullName evidence="2">Zinc ABC transporter substrate-binding protein</fullName>
    </submittedName>
</protein>
<keyword evidence="3" id="KW-1185">Reference proteome</keyword>
<proteinExistence type="predicted"/>
<dbReference type="RefSeq" id="WP_376735159.1">
    <property type="nucleotide sequence ID" value="NZ_JAYMRP010000033.1"/>
</dbReference>
<evidence type="ECO:0000313" key="3">
    <source>
        <dbReference type="Proteomes" id="UP001585080"/>
    </source>
</evidence>
<gene>
    <name evidence="2" type="ORF">VSS16_28475</name>
</gene>
<dbReference type="PROSITE" id="PS51257">
    <property type="entry name" value="PROKAR_LIPOPROTEIN"/>
    <property type="match status" value="1"/>
</dbReference>
<evidence type="ECO:0000313" key="2">
    <source>
        <dbReference type="EMBL" id="MFB8776630.1"/>
    </source>
</evidence>
<organism evidence="2 3">
    <name type="scientific">Streptomyces broussonetiae</name>
    <dbReference type="NCBI Taxonomy" id="2686304"/>
    <lineage>
        <taxon>Bacteria</taxon>
        <taxon>Bacillati</taxon>
        <taxon>Actinomycetota</taxon>
        <taxon>Actinomycetes</taxon>
        <taxon>Kitasatosporales</taxon>
        <taxon>Streptomycetaceae</taxon>
        <taxon>Streptomyces</taxon>
    </lineage>
</organism>
<dbReference type="Gene3D" id="3.40.50.1980">
    <property type="entry name" value="Nitrogenase molybdenum iron protein domain"/>
    <property type="match status" value="1"/>
</dbReference>
<dbReference type="InterPro" id="IPR006127">
    <property type="entry name" value="ZnuA-like"/>
</dbReference>
<accession>A0ABV5EIE9</accession>
<dbReference type="Pfam" id="PF01297">
    <property type="entry name" value="ZnuA"/>
    <property type="match status" value="1"/>
</dbReference>
<evidence type="ECO:0000256" key="1">
    <source>
        <dbReference type="SAM" id="SignalP"/>
    </source>
</evidence>
<sequence>MARNRVRTVRVPSALALTLSTALVLTAATACGSGQADNSADTGTSGQQNGGAPVVVATTTWEGAFARAAGAEDVTVIVPSSARHAPDYDPKPSDLAAVAGADFVLYAPFEPYAAKIKEAAGSDARLVEVNLDNDADEASAEVRRLGKLFGTEDAAAEWDTAFKSEYGTLRDELRDAWPGGKAPAVVTQVFSAWSAKMAGAEVVGTYGPEAVTAKQLSDLSKTKPAYVLDNAHMTTGEVLPGSGAKQVEIANYPGEDLDLTAVYENAANTIKKALAAS</sequence>
<feature type="signal peptide" evidence="1">
    <location>
        <begin position="1"/>
        <end position="36"/>
    </location>
</feature>
<feature type="chain" id="PRO_5046790394" evidence="1">
    <location>
        <begin position="37"/>
        <end position="277"/>
    </location>
</feature>
<keyword evidence="1" id="KW-0732">Signal</keyword>
<dbReference type="EMBL" id="JAYMRP010000033">
    <property type="protein sequence ID" value="MFB8776630.1"/>
    <property type="molecule type" value="Genomic_DNA"/>
</dbReference>
<dbReference type="SUPFAM" id="SSF53807">
    <property type="entry name" value="Helical backbone' metal receptor"/>
    <property type="match status" value="2"/>
</dbReference>
<dbReference type="Proteomes" id="UP001585080">
    <property type="component" value="Unassembled WGS sequence"/>
</dbReference>
<reference evidence="2 3" key="1">
    <citation type="submission" date="2024-01" db="EMBL/GenBank/DDBJ databases">
        <title>Genome mining of biosynthetic gene clusters to explore secondary metabolites of Streptomyces sp.</title>
        <authorList>
            <person name="Baig A."/>
            <person name="Ajitkumar Shintre N."/>
            <person name="Kumar H."/>
            <person name="Anbarasu A."/>
            <person name="Ramaiah S."/>
        </authorList>
    </citation>
    <scope>NUCLEOTIDE SEQUENCE [LARGE SCALE GENOMIC DNA]</scope>
    <source>
        <strain evidence="2 3">A57</strain>
    </source>
</reference>
<comment type="caution">
    <text evidence="2">The sequence shown here is derived from an EMBL/GenBank/DDBJ whole genome shotgun (WGS) entry which is preliminary data.</text>
</comment>
<name>A0ABV5EIE9_9ACTN</name>